<dbReference type="EMBL" id="CM039427">
    <property type="protein sequence ID" value="KAI4354298.1"/>
    <property type="molecule type" value="Genomic_DNA"/>
</dbReference>
<evidence type="ECO:0000313" key="1">
    <source>
        <dbReference type="EMBL" id="KAI4354298.1"/>
    </source>
</evidence>
<accession>A0ACB9Q0L0</accession>
<proteinExistence type="predicted"/>
<protein>
    <submittedName>
        <fullName evidence="1">Uncharacterized protein</fullName>
    </submittedName>
</protein>
<name>A0ACB9Q0L0_BAUVA</name>
<evidence type="ECO:0000313" key="2">
    <source>
        <dbReference type="Proteomes" id="UP000828941"/>
    </source>
</evidence>
<organism evidence="1 2">
    <name type="scientific">Bauhinia variegata</name>
    <name type="common">Purple orchid tree</name>
    <name type="synonym">Phanera variegata</name>
    <dbReference type="NCBI Taxonomy" id="167791"/>
    <lineage>
        <taxon>Eukaryota</taxon>
        <taxon>Viridiplantae</taxon>
        <taxon>Streptophyta</taxon>
        <taxon>Embryophyta</taxon>
        <taxon>Tracheophyta</taxon>
        <taxon>Spermatophyta</taxon>
        <taxon>Magnoliopsida</taxon>
        <taxon>eudicotyledons</taxon>
        <taxon>Gunneridae</taxon>
        <taxon>Pentapetalae</taxon>
        <taxon>rosids</taxon>
        <taxon>fabids</taxon>
        <taxon>Fabales</taxon>
        <taxon>Fabaceae</taxon>
        <taxon>Cercidoideae</taxon>
        <taxon>Cercideae</taxon>
        <taxon>Bauhiniinae</taxon>
        <taxon>Bauhinia</taxon>
    </lineage>
</organism>
<sequence length="192" mass="21885">MIEVKFLFWCFVTSLITNRKNDVFDPFSPISLAVAQGVQPDQIIFTDVAMKNEHIRQSALADLFLDTPLCNAHTTRTYILWASLPMITLPLEKMATRVDGSLCLATGLREEMIVSDMKKYEERAISLALNRPKLQAFTNKLKAIRMTCPLFETARWDALVPLDFQSSMHPKLQTAANQDKLWEKSGQDIFET</sequence>
<keyword evidence="2" id="KW-1185">Reference proteome</keyword>
<dbReference type="Proteomes" id="UP000828941">
    <property type="component" value="Chromosome 2"/>
</dbReference>
<gene>
    <name evidence="1" type="ORF">L6164_003173</name>
</gene>
<reference evidence="1 2" key="1">
    <citation type="journal article" date="2022" name="DNA Res.">
        <title>Chromosomal-level genome assembly of the orchid tree Bauhinia variegata (Leguminosae; Cercidoideae) supports the allotetraploid origin hypothesis of Bauhinia.</title>
        <authorList>
            <person name="Zhong Y."/>
            <person name="Chen Y."/>
            <person name="Zheng D."/>
            <person name="Pang J."/>
            <person name="Liu Y."/>
            <person name="Luo S."/>
            <person name="Meng S."/>
            <person name="Qian L."/>
            <person name="Wei D."/>
            <person name="Dai S."/>
            <person name="Zhou R."/>
        </authorList>
    </citation>
    <scope>NUCLEOTIDE SEQUENCE [LARGE SCALE GENOMIC DNA]</scope>
    <source>
        <strain evidence="1">BV-YZ2020</strain>
    </source>
</reference>
<comment type="caution">
    <text evidence="1">The sequence shown here is derived from an EMBL/GenBank/DDBJ whole genome shotgun (WGS) entry which is preliminary data.</text>
</comment>